<dbReference type="Pfam" id="PF07873">
    <property type="entry name" value="YabP"/>
    <property type="match status" value="1"/>
</dbReference>
<dbReference type="Proteomes" id="UP000473681">
    <property type="component" value="Unassembled WGS sequence"/>
</dbReference>
<dbReference type="AlphaFoldDB" id="A0A0C2SH09"/>
<evidence type="ECO:0000313" key="8">
    <source>
        <dbReference type="Proteomes" id="UP000486903"/>
    </source>
</evidence>
<dbReference type="Proteomes" id="UP000472355">
    <property type="component" value="Unassembled WGS sequence"/>
</dbReference>
<dbReference type="RefSeq" id="WP_003373757.1">
    <property type="nucleotide sequence ID" value="NZ_CP010520.1"/>
</dbReference>
<dbReference type="Gene3D" id="2.60.40.2000">
    <property type="match status" value="1"/>
</dbReference>
<dbReference type="GO" id="GO:0030435">
    <property type="term" value="P:sporulation resulting in formation of a cellular spore"/>
    <property type="evidence" value="ECO:0007669"/>
    <property type="project" value="InterPro"/>
</dbReference>
<dbReference type="InterPro" id="IPR022476">
    <property type="entry name" value="Spore_YabP/YqfC"/>
</dbReference>
<dbReference type="EMBL" id="SGKU01000008">
    <property type="protein sequence ID" value="NFA41807.1"/>
    <property type="molecule type" value="Genomic_DNA"/>
</dbReference>
<protein>
    <submittedName>
        <fullName evidence="1">Sporulation protein YabP</fullName>
    </submittedName>
</protein>
<dbReference type="PIRSF" id="PIRSF011576">
    <property type="entry name" value="YabP"/>
    <property type="match status" value="1"/>
</dbReference>
<evidence type="ECO:0000313" key="7">
    <source>
        <dbReference type="Proteomes" id="UP000476820"/>
    </source>
</evidence>
<evidence type="ECO:0000313" key="3">
    <source>
        <dbReference type="EMBL" id="NFN35394.1"/>
    </source>
</evidence>
<sequence length="97" mass="10871">MENKDENKLNDRNSNLSLENRKKLILSGVIEVISFDSQKIDLTTVLGNLSIKGSDLKMNKLDVKNGDVIINGSIDSMVYNGKEVKKSKESIISRLFK</sequence>
<comment type="caution">
    <text evidence="1">The sequence shown here is derived from an EMBL/GenBank/DDBJ whole genome shotgun (WGS) entry which is preliminary data.</text>
</comment>
<name>A0A0C2SH09_CLOBO</name>
<evidence type="ECO:0000313" key="2">
    <source>
        <dbReference type="EMBL" id="NFF87001.1"/>
    </source>
</evidence>
<reference evidence="1 5" key="1">
    <citation type="submission" date="2019-02" db="EMBL/GenBank/DDBJ databases">
        <title>Genome sequencing of Clostridium botulinum clinical isolates.</title>
        <authorList>
            <person name="Brunt J."/>
            <person name="Van Vliet A.H.M."/>
            <person name="Stringer S.C."/>
            <person name="Grant K.A."/>
            <person name="Carter A.C."/>
            <person name="Peck M.W."/>
        </authorList>
    </citation>
    <scope>NUCLEOTIDE SEQUENCE [LARGE SCALE GENOMIC DNA]</scope>
    <source>
        <strain evidence="1 5">H113700579</strain>
    </source>
</reference>
<evidence type="ECO:0000313" key="4">
    <source>
        <dbReference type="EMBL" id="NFV26311.1"/>
    </source>
</evidence>
<accession>A0A0C2SH09</accession>
<dbReference type="NCBIfam" id="TIGR02892">
    <property type="entry name" value="spore_yabP"/>
    <property type="match status" value="1"/>
</dbReference>
<evidence type="ECO:0000313" key="1">
    <source>
        <dbReference type="EMBL" id="NFA41807.1"/>
    </source>
</evidence>
<evidence type="ECO:0000313" key="6">
    <source>
        <dbReference type="Proteomes" id="UP000473681"/>
    </source>
</evidence>
<dbReference type="OrthoDB" id="9795125at2"/>
<gene>
    <name evidence="1" type="primary">yabP</name>
    <name evidence="1" type="ORF">EXM65_04270</name>
    <name evidence="2" type="ORF">FC774_03710</name>
    <name evidence="3" type="ORF">FDB51_09720</name>
    <name evidence="4" type="ORF">FDG31_09020</name>
</gene>
<dbReference type="Proteomes" id="UP000486903">
    <property type="component" value="Unassembled WGS sequence"/>
</dbReference>
<organism evidence="1 5">
    <name type="scientific">Clostridium botulinum</name>
    <dbReference type="NCBI Taxonomy" id="1491"/>
    <lineage>
        <taxon>Bacteria</taxon>
        <taxon>Bacillati</taxon>
        <taxon>Bacillota</taxon>
        <taxon>Clostridia</taxon>
        <taxon>Eubacteriales</taxon>
        <taxon>Clostridiaceae</taxon>
        <taxon>Clostridium</taxon>
    </lineage>
</organism>
<reference evidence="6 7" key="2">
    <citation type="submission" date="2019-04" db="EMBL/GenBank/DDBJ databases">
        <title>Genome sequencing of Clostridium botulinum Groups I-IV and Clostridium butyricum.</title>
        <authorList>
            <person name="Brunt J."/>
            <person name="Van Vliet A.H.M."/>
            <person name="Stringer S.C."/>
            <person name="Carter A.T."/>
            <person name="Peck M.W."/>
        </authorList>
    </citation>
    <scope>NUCLEOTIDE SEQUENCE [LARGE SCALE GENOMIC DNA]</scope>
    <source>
        <strain evidence="2 7">1605</strain>
        <strain evidence="4 8">BL81</strain>
        <strain evidence="3 6">CB-K-33E</strain>
    </source>
</reference>
<dbReference type="Proteomes" id="UP000476820">
    <property type="component" value="Unassembled WGS sequence"/>
</dbReference>
<dbReference type="EMBL" id="SWVK01000012">
    <property type="protein sequence ID" value="NFN35394.1"/>
    <property type="molecule type" value="Genomic_DNA"/>
</dbReference>
<dbReference type="EMBL" id="SXFB01000005">
    <property type="protein sequence ID" value="NFV26311.1"/>
    <property type="molecule type" value="Genomic_DNA"/>
</dbReference>
<evidence type="ECO:0000313" key="5">
    <source>
        <dbReference type="Proteomes" id="UP000472355"/>
    </source>
</evidence>
<dbReference type="InterPro" id="IPR012504">
    <property type="entry name" value="Spore_YabP"/>
</dbReference>
<proteinExistence type="predicted"/>
<dbReference type="EMBL" id="SWOV01000006">
    <property type="protein sequence ID" value="NFF87001.1"/>
    <property type="molecule type" value="Genomic_DNA"/>
</dbReference>
<dbReference type="InterPro" id="IPR038705">
    <property type="entry name" value="YabP_sf"/>
</dbReference>